<evidence type="ECO:0000313" key="1">
    <source>
        <dbReference type="EMBL" id="GBM35657.1"/>
    </source>
</evidence>
<evidence type="ECO:0000313" key="2">
    <source>
        <dbReference type="Proteomes" id="UP000499080"/>
    </source>
</evidence>
<gene>
    <name evidence="1" type="ORF">AVEN_244539_1</name>
</gene>
<accession>A0A4Y2F4H0</accession>
<dbReference type="Proteomes" id="UP000499080">
    <property type="component" value="Unassembled WGS sequence"/>
</dbReference>
<protein>
    <submittedName>
        <fullName evidence="1">Uncharacterized protein</fullName>
    </submittedName>
</protein>
<name>A0A4Y2F4H0_ARAVE</name>
<sequence>MFCAAIQSAKRELQGTSARYNLLNANEQVCAHQKSEQQTSVRIQVASRLSPSSRISLLQMLAVSSPSLPPIPMLSDILDHMVPFSKKKNRYRAVQAF</sequence>
<keyword evidence="2" id="KW-1185">Reference proteome</keyword>
<organism evidence="1 2">
    <name type="scientific">Araneus ventricosus</name>
    <name type="common">Orbweaver spider</name>
    <name type="synonym">Epeira ventricosa</name>
    <dbReference type="NCBI Taxonomy" id="182803"/>
    <lineage>
        <taxon>Eukaryota</taxon>
        <taxon>Metazoa</taxon>
        <taxon>Ecdysozoa</taxon>
        <taxon>Arthropoda</taxon>
        <taxon>Chelicerata</taxon>
        <taxon>Arachnida</taxon>
        <taxon>Araneae</taxon>
        <taxon>Araneomorphae</taxon>
        <taxon>Entelegynae</taxon>
        <taxon>Araneoidea</taxon>
        <taxon>Araneidae</taxon>
        <taxon>Araneus</taxon>
    </lineage>
</organism>
<dbReference type="EMBL" id="BGPR01000789">
    <property type="protein sequence ID" value="GBM35657.1"/>
    <property type="molecule type" value="Genomic_DNA"/>
</dbReference>
<comment type="caution">
    <text evidence="1">The sequence shown here is derived from an EMBL/GenBank/DDBJ whole genome shotgun (WGS) entry which is preliminary data.</text>
</comment>
<dbReference type="AlphaFoldDB" id="A0A4Y2F4H0"/>
<reference evidence="1 2" key="1">
    <citation type="journal article" date="2019" name="Sci. Rep.">
        <title>Orb-weaving spider Araneus ventricosus genome elucidates the spidroin gene catalogue.</title>
        <authorList>
            <person name="Kono N."/>
            <person name="Nakamura H."/>
            <person name="Ohtoshi R."/>
            <person name="Moran D.A.P."/>
            <person name="Shinohara A."/>
            <person name="Yoshida Y."/>
            <person name="Fujiwara M."/>
            <person name="Mori M."/>
            <person name="Tomita M."/>
            <person name="Arakawa K."/>
        </authorList>
    </citation>
    <scope>NUCLEOTIDE SEQUENCE [LARGE SCALE GENOMIC DNA]</scope>
</reference>
<proteinExistence type="predicted"/>